<organism evidence="1 2">
    <name type="scientific">Bauhinia variegata</name>
    <name type="common">Purple orchid tree</name>
    <name type="synonym">Phanera variegata</name>
    <dbReference type="NCBI Taxonomy" id="167791"/>
    <lineage>
        <taxon>Eukaryota</taxon>
        <taxon>Viridiplantae</taxon>
        <taxon>Streptophyta</taxon>
        <taxon>Embryophyta</taxon>
        <taxon>Tracheophyta</taxon>
        <taxon>Spermatophyta</taxon>
        <taxon>Magnoliopsida</taxon>
        <taxon>eudicotyledons</taxon>
        <taxon>Gunneridae</taxon>
        <taxon>Pentapetalae</taxon>
        <taxon>rosids</taxon>
        <taxon>fabids</taxon>
        <taxon>Fabales</taxon>
        <taxon>Fabaceae</taxon>
        <taxon>Cercidoideae</taxon>
        <taxon>Cercideae</taxon>
        <taxon>Bauhiniinae</taxon>
        <taxon>Bauhinia</taxon>
    </lineage>
</organism>
<name>A0ACB9L6Q6_BAUVA</name>
<proteinExistence type="predicted"/>
<evidence type="ECO:0000313" key="2">
    <source>
        <dbReference type="Proteomes" id="UP000828941"/>
    </source>
</evidence>
<dbReference type="Proteomes" id="UP000828941">
    <property type="component" value="Chromosome 12"/>
</dbReference>
<protein>
    <submittedName>
        <fullName evidence="1">Uncharacterized protein</fullName>
    </submittedName>
</protein>
<accession>A0ACB9L6Q6</accession>
<sequence length="222" mass="24983">MLRFLPGECLVEAIANDLCNRDEILKQLKYNLLKAQQVMSNYANKHRRELQFKVGDLRLRPQRQSSMAKRINPKLSPKYFGPFQVIEQIGKVAYKLNLPNQSRIHPVFHVSQLKAAVGNIPAAPEISAGLATDLPTVEPEEVIKHRTINRNNALVPQVLVKWKGLLISEATWGDEGIIQGQFPDVSLEDKAVHPPGGLRPVRLQNLYFSSVHFAVSCHTRLA</sequence>
<dbReference type="EMBL" id="CM039437">
    <property type="protein sequence ID" value="KAI4305054.1"/>
    <property type="molecule type" value="Genomic_DNA"/>
</dbReference>
<gene>
    <name evidence="1" type="ORF">L6164_028444</name>
</gene>
<comment type="caution">
    <text evidence="1">The sequence shown here is derived from an EMBL/GenBank/DDBJ whole genome shotgun (WGS) entry which is preliminary data.</text>
</comment>
<reference evidence="1 2" key="1">
    <citation type="journal article" date="2022" name="DNA Res.">
        <title>Chromosomal-level genome assembly of the orchid tree Bauhinia variegata (Leguminosae; Cercidoideae) supports the allotetraploid origin hypothesis of Bauhinia.</title>
        <authorList>
            <person name="Zhong Y."/>
            <person name="Chen Y."/>
            <person name="Zheng D."/>
            <person name="Pang J."/>
            <person name="Liu Y."/>
            <person name="Luo S."/>
            <person name="Meng S."/>
            <person name="Qian L."/>
            <person name="Wei D."/>
            <person name="Dai S."/>
            <person name="Zhou R."/>
        </authorList>
    </citation>
    <scope>NUCLEOTIDE SEQUENCE [LARGE SCALE GENOMIC DNA]</scope>
    <source>
        <strain evidence="1">BV-YZ2020</strain>
    </source>
</reference>
<evidence type="ECO:0000313" key="1">
    <source>
        <dbReference type="EMBL" id="KAI4305054.1"/>
    </source>
</evidence>
<keyword evidence="2" id="KW-1185">Reference proteome</keyword>